<keyword evidence="3" id="KW-1185">Reference proteome</keyword>
<gene>
    <name evidence="2" type="ORF">ENUP19_0010G0035</name>
</gene>
<accession>A0ABQ0D821</accession>
<dbReference type="EMBL" id="BAAFRS010000010">
    <property type="protein sequence ID" value="GAB1218989.1"/>
    <property type="molecule type" value="Genomic_DNA"/>
</dbReference>
<proteinExistence type="predicted"/>
<evidence type="ECO:0000259" key="1">
    <source>
        <dbReference type="Pfam" id="PF07534"/>
    </source>
</evidence>
<comment type="caution">
    <text evidence="2">The sequence shown here is derived from an EMBL/GenBank/DDBJ whole genome shotgun (WGS) entry which is preliminary data.</text>
</comment>
<evidence type="ECO:0000313" key="3">
    <source>
        <dbReference type="Proteomes" id="UP001628156"/>
    </source>
</evidence>
<organism evidence="2 3">
    <name type="scientific">Entamoeba nuttalli</name>
    <dbReference type="NCBI Taxonomy" id="412467"/>
    <lineage>
        <taxon>Eukaryota</taxon>
        <taxon>Amoebozoa</taxon>
        <taxon>Evosea</taxon>
        <taxon>Archamoebae</taxon>
        <taxon>Mastigamoebida</taxon>
        <taxon>Entamoebidae</taxon>
        <taxon>Entamoeba</taxon>
    </lineage>
</organism>
<sequence>MDRDKLLLMLLTEIKEMRSELNELRDYVHSNLPTGNVPRYNYSQSLNLSSNLNLQTIGENTLGLLPDVTVTPPMSPRKTLITKKVEPVKVHQLFENNIDFLQSVDGPAEIPTQPRPENITNQQHESVIERVSQKINKTIKSCVYDSSFDEIKPSKFYEKTKLLNNVIICVETTNGTFGSFHSVMPKEIMQDMINGDEQLIIFEECLSDIQIYRPKLPKEAVCSFFGDSSKNLFGIFYGYWLKVNKTYIIDSMIYENYTNTINAFKTNSGEFKRVSVWVCE</sequence>
<dbReference type="Proteomes" id="UP001628156">
    <property type="component" value="Unassembled WGS sequence"/>
</dbReference>
<evidence type="ECO:0000313" key="2">
    <source>
        <dbReference type="EMBL" id="GAB1218989.1"/>
    </source>
</evidence>
<feature type="domain" description="TLDc" evidence="1">
    <location>
        <begin position="118"/>
        <end position="264"/>
    </location>
</feature>
<protein>
    <recommendedName>
        <fullName evidence="1">TLDc domain-containing protein</fullName>
    </recommendedName>
</protein>
<name>A0ABQ0D821_9EUKA</name>
<dbReference type="InterPro" id="IPR006571">
    <property type="entry name" value="TLDc_dom"/>
</dbReference>
<reference evidence="2 3" key="1">
    <citation type="journal article" date="2019" name="PLoS Negl. Trop. Dis.">
        <title>Whole genome sequencing of Entamoeba nuttalli reveals mammalian host-related molecular signatures and a novel octapeptide-repeat surface protein.</title>
        <authorList>
            <person name="Tanaka M."/>
            <person name="Makiuchi T."/>
            <person name="Komiyama T."/>
            <person name="Shiina T."/>
            <person name="Osaki K."/>
            <person name="Tachibana H."/>
        </authorList>
    </citation>
    <scope>NUCLEOTIDE SEQUENCE [LARGE SCALE GENOMIC DNA]</scope>
    <source>
        <strain evidence="2 3">P19-061405</strain>
    </source>
</reference>
<dbReference type="Pfam" id="PF07534">
    <property type="entry name" value="TLD"/>
    <property type="match status" value="1"/>
</dbReference>